<evidence type="ECO:0000313" key="2">
    <source>
        <dbReference type="EMBL" id="KAF8821222.1"/>
    </source>
</evidence>
<name>A0ABQ7JB36_9APIC</name>
<feature type="compositionally biased region" description="Polar residues" evidence="1">
    <location>
        <begin position="129"/>
        <end position="146"/>
    </location>
</feature>
<keyword evidence="3" id="KW-1185">Reference proteome</keyword>
<evidence type="ECO:0000256" key="1">
    <source>
        <dbReference type="SAM" id="MobiDB-lite"/>
    </source>
</evidence>
<dbReference type="Proteomes" id="UP000823046">
    <property type="component" value="Unassembled WGS sequence"/>
</dbReference>
<sequence length="285" mass="32484">YEFLLRKAFRFTRLSSSSHQENISSTKKISHKNKNLSTDFQNEQNKILQTLFDSKGIQTIVQHDPLESEFLDEKLVSRESETIAKEALRILKISQKERQCHNIEVPTWTGKEGMAGAPLSTFRSSSSSTKIHPQLSSSWPTGASQSHTEDTLFPIKSSVLIERLKKIHVQDEIDIHPGDRSNSEFSSSFSQRASPSPLRTGYKSQASTTELRMAEKIIRYFYTKKSQGYTATTGEILEHFAPDIPGFTLIFSVSLHFNISVFTRQKRASSANFWKLRPEFVNMDE</sequence>
<comment type="caution">
    <text evidence="2">The sequence shown here is derived from an EMBL/GenBank/DDBJ whole genome shotgun (WGS) entry which is preliminary data.</text>
</comment>
<feature type="region of interest" description="Disordered" evidence="1">
    <location>
        <begin position="120"/>
        <end position="148"/>
    </location>
</feature>
<accession>A0ABQ7JB36</accession>
<organism evidence="2 3">
    <name type="scientific">Cardiosporidium cionae</name>
    <dbReference type="NCBI Taxonomy" id="476202"/>
    <lineage>
        <taxon>Eukaryota</taxon>
        <taxon>Sar</taxon>
        <taxon>Alveolata</taxon>
        <taxon>Apicomplexa</taxon>
        <taxon>Aconoidasida</taxon>
        <taxon>Nephromycida</taxon>
        <taxon>Cardiosporidium</taxon>
    </lineage>
</organism>
<feature type="region of interest" description="Disordered" evidence="1">
    <location>
        <begin position="175"/>
        <end position="205"/>
    </location>
</feature>
<feature type="non-terminal residue" evidence="2">
    <location>
        <position position="1"/>
    </location>
</feature>
<feature type="compositionally biased region" description="Low complexity" evidence="1">
    <location>
        <begin position="183"/>
        <end position="197"/>
    </location>
</feature>
<evidence type="ECO:0000313" key="3">
    <source>
        <dbReference type="Proteomes" id="UP000823046"/>
    </source>
</evidence>
<dbReference type="EMBL" id="JADAQX010000212">
    <property type="protein sequence ID" value="KAF8821222.1"/>
    <property type="molecule type" value="Genomic_DNA"/>
</dbReference>
<protein>
    <submittedName>
        <fullName evidence="2">Uncharacterized protein</fullName>
    </submittedName>
</protein>
<proteinExistence type="predicted"/>
<reference evidence="2 3" key="1">
    <citation type="journal article" date="2020" name="bioRxiv">
        <title>Metabolic contributions of an alphaproteobacterial endosymbiont in the apicomplexan Cardiosporidium cionae.</title>
        <authorList>
            <person name="Hunter E.S."/>
            <person name="Paight C.J."/>
            <person name="Lane C.E."/>
        </authorList>
    </citation>
    <scope>NUCLEOTIDE SEQUENCE [LARGE SCALE GENOMIC DNA]</scope>
    <source>
        <strain evidence="2">ESH_2018</strain>
    </source>
</reference>
<gene>
    <name evidence="2" type="ORF">IE077_002306</name>
</gene>